<reference evidence="1" key="1">
    <citation type="submission" date="2014-09" db="EMBL/GenBank/DDBJ databases">
        <authorList>
            <person name="Magalhaes I.L.F."/>
            <person name="Oliveira U."/>
            <person name="Santos F.R."/>
            <person name="Vidigal T.H.D.A."/>
            <person name="Brescovit A.D."/>
            <person name="Santos A.J."/>
        </authorList>
    </citation>
    <scope>NUCLEOTIDE SEQUENCE</scope>
    <source>
        <tissue evidence="1">Shoot tissue taken approximately 20 cm above the soil surface</tissue>
    </source>
</reference>
<accession>A0A0A9HT16</accession>
<evidence type="ECO:0000313" key="1">
    <source>
        <dbReference type="EMBL" id="JAE36043.1"/>
    </source>
</evidence>
<proteinExistence type="predicted"/>
<dbReference type="AlphaFoldDB" id="A0A0A9HT16"/>
<sequence>MCLWIGWSCCREAINQQDGNNRIILITKSRLVAPIVNRKYMLANSCISCPYPCANSVVQAIS</sequence>
<reference evidence="1" key="2">
    <citation type="journal article" date="2015" name="Data Brief">
        <title>Shoot transcriptome of the giant reed, Arundo donax.</title>
        <authorList>
            <person name="Barrero R.A."/>
            <person name="Guerrero F.D."/>
            <person name="Moolhuijzen P."/>
            <person name="Goolsby J.A."/>
            <person name="Tidwell J."/>
            <person name="Bellgard S.E."/>
            <person name="Bellgard M.I."/>
        </authorList>
    </citation>
    <scope>NUCLEOTIDE SEQUENCE</scope>
    <source>
        <tissue evidence="1">Shoot tissue taken approximately 20 cm above the soil surface</tissue>
    </source>
</reference>
<dbReference type="EMBL" id="GBRH01161853">
    <property type="protein sequence ID" value="JAE36043.1"/>
    <property type="molecule type" value="Transcribed_RNA"/>
</dbReference>
<protein>
    <submittedName>
        <fullName evidence="1">Uncharacterized protein</fullName>
    </submittedName>
</protein>
<name>A0A0A9HT16_ARUDO</name>
<organism evidence="1">
    <name type="scientific">Arundo donax</name>
    <name type="common">Giant reed</name>
    <name type="synonym">Donax arundinaceus</name>
    <dbReference type="NCBI Taxonomy" id="35708"/>
    <lineage>
        <taxon>Eukaryota</taxon>
        <taxon>Viridiplantae</taxon>
        <taxon>Streptophyta</taxon>
        <taxon>Embryophyta</taxon>
        <taxon>Tracheophyta</taxon>
        <taxon>Spermatophyta</taxon>
        <taxon>Magnoliopsida</taxon>
        <taxon>Liliopsida</taxon>
        <taxon>Poales</taxon>
        <taxon>Poaceae</taxon>
        <taxon>PACMAD clade</taxon>
        <taxon>Arundinoideae</taxon>
        <taxon>Arundineae</taxon>
        <taxon>Arundo</taxon>
    </lineage>
</organism>